<dbReference type="Proteomes" id="UP000248798">
    <property type="component" value="Unassembled WGS sequence"/>
</dbReference>
<dbReference type="EMBL" id="QLNI01000086">
    <property type="protein sequence ID" value="RAL99882.1"/>
    <property type="molecule type" value="Genomic_DNA"/>
</dbReference>
<name>A0A328F9Y2_9BACT</name>
<evidence type="ECO:0000313" key="1">
    <source>
        <dbReference type="EMBL" id="RAL99882.1"/>
    </source>
</evidence>
<protein>
    <submittedName>
        <fullName evidence="1">Uncharacterized protein</fullName>
    </submittedName>
</protein>
<proteinExistence type="predicted"/>
<accession>A0A328F9Y2</accession>
<sequence length="85" mass="9862">MLLSVPRLNSPMAFSSPRITLRKKFQFFESNMIETTMVIPYAKGHLLGQLKNKASMINESYNETGTEVTFKTFPETLIWLQKEME</sequence>
<comment type="caution">
    <text evidence="1">The sequence shown here is derived from an EMBL/GenBank/DDBJ whole genome shotgun (WGS) entry which is preliminary data.</text>
</comment>
<reference evidence="1 2" key="1">
    <citation type="submission" date="2018-06" db="EMBL/GenBank/DDBJ databases">
        <title>Complete Genome Sequence of Desulfobacter hydrogenophilus (DSM3380).</title>
        <authorList>
            <person name="Marietou A."/>
            <person name="Schreiber L."/>
            <person name="Marshall I."/>
            <person name="Jorgensen B."/>
        </authorList>
    </citation>
    <scope>NUCLEOTIDE SEQUENCE [LARGE SCALE GENOMIC DNA]</scope>
    <source>
        <strain evidence="1 2">DSM 3380</strain>
    </source>
</reference>
<organism evidence="1 2">
    <name type="scientific">Desulfobacter hydrogenophilus</name>
    <dbReference type="NCBI Taxonomy" id="2291"/>
    <lineage>
        <taxon>Bacteria</taxon>
        <taxon>Pseudomonadati</taxon>
        <taxon>Thermodesulfobacteriota</taxon>
        <taxon>Desulfobacteria</taxon>
        <taxon>Desulfobacterales</taxon>
        <taxon>Desulfobacteraceae</taxon>
        <taxon>Desulfobacter</taxon>
    </lineage>
</organism>
<evidence type="ECO:0000313" key="2">
    <source>
        <dbReference type="Proteomes" id="UP000248798"/>
    </source>
</evidence>
<dbReference type="AlphaFoldDB" id="A0A328F9Y2"/>
<gene>
    <name evidence="1" type="ORF">DO021_22095</name>
</gene>